<reference evidence="3 4" key="1">
    <citation type="journal article" date="2016" name="Sci. Rep.">
        <title>Peltaster fructicola genome reveals evolution from an invasive phytopathogen to an ectophytic parasite.</title>
        <authorList>
            <person name="Xu C."/>
            <person name="Chen H."/>
            <person name="Gleason M.L."/>
            <person name="Xu J.R."/>
            <person name="Liu H."/>
            <person name="Zhang R."/>
            <person name="Sun G."/>
        </authorList>
    </citation>
    <scope>NUCLEOTIDE SEQUENCE [LARGE SCALE GENOMIC DNA]</scope>
    <source>
        <strain evidence="3 4">LNHT1506</strain>
    </source>
</reference>
<protein>
    <recommendedName>
        <fullName evidence="2">Calcineurin-like phosphoesterase domain-containing protein</fullName>
    </recommendedName>
</protein>
<keyword evidence="1" id="KW-1133">Transmembrane helix</keyword>
<dbReference type="InterPro" id="IPR029052">
    <property type="entry name" value="Metallo-depent_PP-like"/>
</dbReference>
<dbReference type="OrthoDB" id="10267127at2759"/>
<feature type="transmembrane region" description="Helical" evidence="1">
    <location>
        <begin position="114"/>
        <end position="137"/>
    </location>
</feature>
<dbReference type="SUPFAM" id="SSF56300">
    <property type="entry name" value="Metallo-dependent phosphatases"/>
    <property type="match status" value="1"/>
</dbReference>
<dbReference type="Proteomes" id="UP000503462">
    <property type="component" value="Chromosome 4"/>
</dbReference>
<organism evidence="3 4">
    <name type="scientific">Peltaster fructicola</name>
    <dbReference type="NCBI Taxonomy" id="286661"/>
    <lineage>
        <taxon>Eukaryota</taxon>
        <taxon>Fungi</taxon>
        <taxon>Dikarya</taxon>
        <taxon>Ascomycota</taxon>
        <taxon>Pezizomycotina</taxon>
        <taxon>Dothideomycetes</taxon>
        <taxon>Dothideomycetes incertae sedis</taxon>
        <taxon>Peltaster</taxon>
    </lineage>
</organism>
<sequence length="480" mass="54193">MSTDKKKDDDTQSPADWVARHSRLVARGSNLAAPARLQHADDSQMRKRAEREMLIANQQSRIPAGSRSQRLYNHKSVPHYDEGDPIARMCDPDEEGSCANVTVRMVQSRRWRRLLIILLLLFGGFCYYWVTVLWPILDYDYALKVGFLKHPRGTIGLAMGGDYEFAKEKIAQLDNSLLPGGTGDQDGQRRLVFVGDIHGCKDELLRLMQEINFDVKQDHLIATGDVISKGPNSPGVVDELIRMKASSVRGNHEDRLLTLAAVQVDKYGQPQQLSKAAKDANKLLKQLKPRHLEYLRSLPLILRIPPLPLAPKSKKDHIHSEILVVHAGLVPAVPLDKQDPYFVMNMRSLSQTAHVPSAKRPSKDAYLQPWVDSWNWYHTRLSKGQVFRGWHRSQVGLEVDDESSWLDGVLDVFRASNKHQPKPKAQVVIYGHDSREGLVKRQWSIGLDTRCVNGGELTCLVIDAQGRQTYHSVPCNDHTA</sequence>
<dbReference type="PANTHER" id="PTHR42850:SF4">
    <property type="entry name" value="ZINC-DEPENDENT ENDOPOLYPHOSPHATASE"/>
    <property type="match status" value="1"/>
</dbReference>
<evidence type="ECO:0000313" key="4">
    <source>
        <dbReference type="Proteomes" id="UP000503462"/>
    </source>
</evidence>
<proteinExistence type="predicted"/>
<accession>A0A6H0Y0H2</accession>
<dbReference type="GO" id="GO:0005737">
    <property type="term" value="C:cytoplasm"/>
    <property type="evidence" value="ECO:0007669"/>
    <property type="project" value="TreeGrafter"/>
</dbReference>
<dbReference type="EMBL" id="CP051142">
    <property type="protein sequence ID" value="QIX00504.1"/>
    <property type="molecule type" value="Genomic_DNA"/>
</dbReference>
<name>A0A6H0Y0H2_9PEZI</name>
<keyword evidence="4" id="KW-1185">Reference proteome</keyword>
<dbReference type="InterPro" id="IPR004843">
    <property type="entry name" value="Calcineurin-like_PHP"/>
</dbReference>
<evidence type="ECO:0000259" key="2">
    <source>
        <dbReference type="Pfam" id="PF00149"/>
    </source>
</evidence>
<dbReference type="GO" id="GO:0006798">
    <property type="term" value="P:polyphosphate catabolic process"/>
    <property type="evidence" value="ECO:0007669"/>
    <property type="project" value="TreeGrafter"/>
</dbReference>
<dbReference type="PANTHER" id="PTHR42850">
    <property type="entry name" value="METALLOPHOSPHOESTERASE"/>
    <property type="match status" value="1"/>
</dbReference>
<evidence type="ECO:0000256" key="1">
    <source>
        <dbReference type="SAM" id="Phobius"/>
    </source>
</evidence>
<keyword evidence="1" id="KW-0812">Transmembrane</keyword>
<feature type="domain" description="Calcineurin-like phosphoesterase" evidence="2">
    <location>
        <begin position="190"/>
        <end position="433"/>
    </location>
</feature>
<keyword evidence="1" id="KW-0472">Membrane</keyword>
<dbReference type="InterPro" id="IPR050126">
    <property type="entry name" value="Ap4A_hydrolase"/>
</dbReference>
<dbReference type="GO" id="GO:0000298">
    <property type="term" value="F:endopolyphosphatase activity"/>
    <property type="evidence" value="ECO:0007669"/>
    <property type="project" value="TreeGrafter"/>
</dbReference>
<evidence type="ECO:0000313" key="3">
    <source>
        <dbReference type="EMBL" id="QIX00504.1"/>
    </source>
</evidence>
<dbReference type="AlphaFoldDB" id="A0A6H0Y0H2"/>
<gene>
    <name evidence="3" type="ORF">AMS68_006021</name>
</gene>
<dbReference type="CDD" id="cd00144">
    <property type="entry name" value="MPP_PPP_family"/>
    <property type="match status" value="1"/>
</dbReference>
<dbReference type="Gene3D" id="3.60.21.10">
    <property type="match status" value="1"/>
</dbReference>
<dbReference type="GO" id="GO:0016791">
    <property type="term" value="F:phosphatase activity"/>
    <property type="evidence" value="ECO:0007669"/>
    <property type="project" value="TreeGrafter"/>
</dbReference>
<dbReference type="Pfam" id="PF00149">
    <property type="entry name" value="Metallophos"/>
    <property type="match status" value="1"/>
</dbReference>